<organism evidence="2 3">
    <name type="scientific">Sphaerosporella brunnea</name>
    <dbReference type="NCBI Taxonomy" id="1250544"/>
    <lineage>
        <taxon>Eukaryota</taxon>
        <taxon>Fungi</taxon>
        <taxon>Dikarya</taxon>
        <taxon>Ascomycota</taxon>
        <taxon>Pezizomycotina</taxon>
        <taxon>Pezizomycetes</taxon>
        <taxon>Pezizales</taxon>
        <taxon>Pyronemataceae</taxon>
        <taxon>Sphaerosporella</taxon>
    </lineage>
</organism>
<feature type="compositionally biased region" description="Polar residues" evidence="1">
    <location>
        <begin position="111"/>
        <end position="126"/>
    </location>
</feature>
<dbReference type="EMBL" id="VXIS01000316">
    <property type="protein sequence ID" value="KAA8894722.1"/>
    <property type="molecule type" value="Genomic_DNA"/>
</dbReference>
<feature type="region of interest" description="Disordered" evidence="1">
    <location>
        <begin position="1"/>
        <end position="143"/>
    </location>
</feature>
<sequence length="233" mass="25704">MTSQRIASSPPPSTPLEESDDESRVQAAAKKHSLDHPDLFQPDQPSISAITQPEPIEIQAQRYHGISQCIASPPPPPLKYSDDGPAFKPHRRSQRWAIEPDAPIQPAFIQPKSSLQIQPRQYNQTDPDLVSPRPIVRRPEAKLPIQPQLSSIIEDDQPDSLLRHVGNTWIEGLPASPARVEQRPGTKQKIVSHSGPSFVQVAVPSAHGWPERLQGPSIPNTMPSDFSDGLDTH</sequence>
<name>A0A5J5EG88_9PEZI</name>
<evidence type="ECO:0000256" key="1">
    <source>
        <dbReference type="SAM" id="MobiDB-lite"/>
    </source>
</evidence>
<accession>A0A5J5EG88</accession>
<protein>
    <submittedName>
        <fullName evidence="2">Uncharacterized protein</fullName>
    </submittedName>
</protein>
<proteinExistence type="predicted"/>
<evidence type="ECO:0000313" key="3">
    <source>
        <dbReference type="Proteomes" id="UP000326924"/>
    </source>
</evidence>
<dbReference type="InParanoid" id="A0A5J5EG88"/>
<evidence type="ECO:0000313" key="2">
    <source>
        <dbReference type="EMBL" id="KAA8894722.1"/>
    </source>
</evidence>
<gene>
    <name evidence="2" type="ORF">FN846DRAFT_894820</name>
</gene>
<keyword evidence="3" id="KW-1185">Reference proteome</keyword>
<reference evidence="2 3" key="1">
    <citation type="submission" date="2019-09" db="EMBL/GenBank/DDBJ databases">
        <title>Draft genome of the ectomycorrhizal ascomycete Sphaerosporella brunnea.</title>
        <authorList>
            <consortium name="DOE Joint Genome Institute"/>
            <person name="Benucci G.M."/>
            <person name="Marozzi G."/>
            <person name="Antonielli L."/>
            <person name="Sanchez S."/>
            <person name="Marco P."/>
            <person name="Wang X."/>
            <person name="Falini L.B."/>
            <person name="Barry K."/>
            <person name="Haridas S."/>
            <person name="Lipzen A."/>
            <person name="Labutti K."/>
            <person name="Grigoriev I.V."/>
            <person name="Murat C."/>
            <person name="Martin F."/>
            <person name="Albertini E."/>
            <person name="Donnini D."/>
            <person name="Bonito G."/>
        </authorList>
    </citation>
    <scope>NUCLEOTIDE SEQUENCE [LARGE SCALE GENOMIC DNA]</scope>
    <source>
        <strain evidence="2 3">Sb_GMNB300</strain>
    </source>
</reference>
<feature type="region of interest" description="Disordered" evidence="1">
    <location>
        <begin position="208"/>
        <end position="233"/>
    </location>
</feature>
<comment type="caution">
    <text evidence="2">The sequence shown here is derived from an EMBL/GenBank/DDBJ whole genome shotgun (WGS) entry which is preliminary data.</text>
</comment>
<dbReference type="Proteomes" id="UP000326924">
    <property type="component" value="Unassembled WGS sequence"/>
</dbReference>
<dbReference type="AlphaFoldDB" id="A0A5J5EG88"/>
<feature type="region of interest" description="Disordered" evidence="1">
    <location>
        <begin position="176"/>
        <end position="195"/>
    </location>
</feature>